<feature type="region of interest" description="Disordered" evidence="1">
    <location>
        <begin position="112"/>
        <end position="146"/>
    </location>
</feature>
<protein>
    <submittedName>
        <fullName evidence="2">Uncharacterized protein</fullName>
    </submittedName>
</protein>
<organism evidence="2 3">
    <name type="scientific">Colletotrichum gloeosporioides</name>
    <name type="common">Anthracnose fungus</name>
    <name type="synonym">Glomerella cingulata</name>
    <dbReference type="NCBI Taxonomy" id="474922"/>
    <lineage>
        <taxon>Eukaryota</taxon>
        <taxon>Fungi</taxon>
        <taxon>Dikarya</taxon>
        <taxon>Ascomycota</taxon>
        <taxon>Pezizomycotina</taxon>
        <taxon>Sordariomycetes</taxon>
        <taxon>Hypocreomycetidae</taxon>
        <taxon>Glomerellales</taxon>
        <taxon>Glomerellaceae</taxon>
        <taxon>Colletotrichum</taxon>
        <taxon>Colletotrichum gloeosporioides species complex</taxon>
    </lineage>
</organism>
<comment type="caution">
    <text evidence="2">The sequence shown here is derived from an EMBL/GenBank/DDBJ whole genome shotgun (WGS) entry which is preliminary data.</text>
</comment>
<dbReference type="Proteomes" id="UP000613401">
    <property type="component" value="Unassembled WGS sequence"/>
</dbReference>
<evidence type="ECO:0000313" key="2">
    <source>
        <dbReference type="EMBL" id="KAF3801558.1"/>
    </source>
</evidence>
<evidence type="ECO:0000313" key="3">
    <source>
        <dbReference type="Proteomes" id="UP000613401"/>
    </source>
</evidence>
<dbReference type="EMBL" id="WVTB01000066">
    <property type="protein sequence ID" value="KAF3801558.1"/>
    <property type="molecule type" value="Genomic_DNA"/>
</dbReference>
<gene>
    <name evidence="2" type="ORF">GCG54_00014774</name>
</gene>
<dbReference type="AlphaFoldDB" id="A0A8H4FGJ4"/>
<sequence length="193" mass="22905">MTKHFRNELDKERLKRHFRLAVIEEPTLNEAPVELVRQRFRTWVSDLPPEGDQQQDVPPIEHRDPVLFSYPLYVDTECLESLLAYDKAVEDGQHEDDASDLVFVKAINAEQPWARNDSEDEEEDMDEEDMDERDMDGGNNDVQKDNQHDPEYYWMLVTCTYLGGYWEQMGLGCQWHMQFSSCRYPQKQRREPS</sequence>
<keyword evidence="3" id="KW-1185">Reference proteome</keyword>
<reference evidence="2" key="1">
    <citation type="journal article" date="2020" name="Phytopathology">
        <title>Genome sequence and comparative analysis of Colletotrichum gloeosporioides isolated from Liriodendron leaves.</title>
        <authorList>
            <person name="Fu F.F."/>
            <person name="Hao Z."/>
            <person name="Wang P."/>
            <person name="Lu Y."/>
            <person name="Xue L.J."/>
            <person name="Wei G."/>
            <person name="Tian Y."/>
            <person name="Baishi H."/>
            <person name="Xu H."/>
            <person name="Shi J."/>
            <person name="Cheng T."/>
            <person name="Wang G."/>
            <person name="Yi Y."/>
            <person name="Chen J."/>
        </authorList>
    </citation>
    <scope>NUCLEOTIDE SEQUENCE</scope>
    <source>
        <strain evidence="2">Lc1</strain>
    </source>
</reference>
<feature type="compositionally biased region" description="Acidic residues" evidence="1">
    <location>
        <begin position="118"/>
        <end position="134"/>
    </location>
</feature>
<proteinExistence type="predicted"/>
<evidence type="ECO:0000256" key="1">
    <source>
        <dbReference type="SAM" id="MobiDB-lite"/>
    </source>
</evidence>
<reference evidence="2" key="2">
    <citation type="submission" date="2020-03" db="EMBL/GenBank/DDBJ databases">
        <authorList>
            <person name="Fu F.-F."/>
            <person name="Chen J."/>
        </authorList>
    </citation>
    <scope>NUCLEOTIDE SEQUENCE</scope>
    <source>
        <strain evidence="2">Lc1</strain>
    </source>
</reference>
<accession>A0A8H4FGJ4</accession>
<name>A0A8H4FGJ4_COLGL</name>
<dbReference type="RefSeq" id="XP_045260717.1">
    <property type="nucleotide sequence ID" value="XM_045414595.1"/>
</dbReference>
<dbReference type="GeneID" id="69021882"/>